<dbReference type="OrthoDB" id="9799036at2"/>
<proteinExistence type="inferred from homology"/>
<dbReference type="AlphaFoldDB" id="A0A1Y6K065"/>
<dbReference type="PANTHER" id="PTHR31793:SF27">
    <property type="entry name" value="NOVEL THIOESTERASE SUPERFAMILY DOMAIN AND SAPOSIN A-TYPE DOMAIN CONTAINING PROTEIN (0610012H03RIK)"/>
    <property type="match status" value="1"/>
</dbReference>
<evidence type="ECO:0000256" key="1">
    <source>
        <dbReference type="ARBA" id="ARBA00005953"/>
    </source>
</evidence>
<evidence type="ECO:0000313" key="3">
    <source>
        <dbReference type="EMBL" id="SMX53095.1"/>
    </source>
</evidence>
<dbReference type="InterPro" id="IPR029069">
    <property type="entry name" value="HotDog_dom_sf"/>
</dbReference>
<keyword evidence="4" id="KW-1185">Reference proteome</keyword>
<dbReference type="Proteomes" id="UP000195514">
    <property type="component" value="Chromosome I"/>
</dbReference>
<evidence type="ECO:0000313" key="4">
    <source>
        <dbReference type="Proteomes" id="UP000195514"/>
    </source>
</evidence>
<sequence length="145" mass="16594">MNINENYTYYHPIDVRFADLDPLAHVNNAVYLTYLESARFDYYQRAGIWSPDHAMQTGMVVAHIDIDYLVPILFGQAIRVGLRVTRLGNKSFTMAFLIETAPEHTPLARGTCVVVTYDPQTGKSIPLPDDWREKITQFEEQNGEL</sequence>
<comment type="similarity">
    <text evidence="1">Belongs to the 4-hydroxybenzoyl-CoA thioesterase family.</text>
</comment>
<dbReference type="EMBL" id="LT859958">
    <property type="protein sequence ID" value="SMX53095.1"/>
    <property type="molecule type" value="Genomic_DNA"/>
</dbReference>
<dbReference type="Gene3D" id="3.10.129.10">
    <property type="entry name" value="Hotdog Thioesterase"/>
    <property type="match status" value="1"/>
</dbReference>
<dbReference type="GO" id="GO:0047617">
    <property type="term" value="F:fatty acyl-CoA hydrolase activity"/>
    <property type="evidence" value="ECO:0007669"/>
    <property type="project" value="TreeGrafter"/>
</dbReference>
<dbReference type="PANTHER" id="PTHR31793">
    <property type="entry name" value="4-HYDROXYBENZOYL-COA THIOESTERASE FAMILY MEMBER"/>
    <property type="match status" value="1"/>
</dbReference>
<dbReference type="RefSeq" id="WP_157891611.1">
    <property type="nucleotide sequence ID" value="NZ_LT859958.1"/>
</dbReference>
<dbReference type="CDD" id="cd00586">
    <property type="entry name" value="4HBT"/>
    <property type="match status" value="1"/>
</dbReference>
<dbReference type="KEGG" id="abat:CFX1CAM_0029"/>
<organism evidence="3 4">
    <name type="scientific">Candidatus Brevifilum fermentans</name>
    <dbReference type="NCBI Taxonomy" id="1986204"/>
    <lineage>
        <taxon>Bacteria</taxon>
        <taxon>Bacillati</taxon>
        <taxon>Chloroflexota</taxon>
        <taxon>Anaerolineae</taxon>
        <taxon>Anaerolineales</taxon>
        <taxon>Anaerolineaceae</taxon>
        <taxon>Candidatus Brevifilum</taxon>
    </lineage>
</organism>
<reference evidence="4" key="1">
    <citation type="submission" date="2017-05" db="EMBL/GenBank/DDBJ databases">
        <authorList>
            <person name="Kirkegaard R."/>
            <person name="Mcilroy J S."/>
        </authorList>
    </citation>
    <scope>NUCLEOTIDE SEQUENCE [LARGE SCALE GENOMIC DNA]</scope>
</reference>
<dbReference type="Pfam" id="PF13279">
    <property type="entry name" value="4HBT_2"/>
    <property type="match status" value="1"/>
</dbReference>
<evidence type="ECO:0000256" key="2">
    <source>
        <dbReference type="ARBA" id="ARBA00022801"/>
    </source>
</evidence>
<dbReference type="InterPro" id="IPR050563">
    <property type="entry name" value="4-hydroxybenzoyl-CoA_TE"/>
</dbReference>
<accession>A0A1Y6K065</accession>
<keyword evidence="2" id="KW-0378">Hydrolase</keyword>
<gene>
    <name evidence="3" type="ORF">CFX1CAM_0029</name>
</gene>
<protein>
    <submittedName>
        <fullName evidence="3">Thioesterase superfamily protein</fullName>
    </submittedName>
</protein>
<dbReference type="SUPFAM" id="SSF54637">
    <property type="entry name" value="Thioesterase/thiol ester dehydrase-isomerase"/>
    <property type="match status" value="1"/>
</dbReference>
<name>A0A1Y6K065_9CHLR</name>